<organism evidence="2 3">
    <name type="scientific">Heterobasidion irregulare (strain TC 32-1)</name>
    <dbReference type="NCBI Taxonomy" id="747525"/>
    <lineage>
        <taxon>Eukaryota</taxon>
        <taxon>Fungi</taxon>
        <taxon>Dikarya</taxon>
        <taxon>Basidiomycota</taxon>
        <taxon>Agaricomycotina</taxon>
        <taxon>Agaricomycetes</taxon>
        <taxon>Russulales</taxon>
        <taxon>Bondarzewiaceae</taxon>
        <taxon>Heterobasidion</taxon>
        <taxon>Heterobasidion annosum species complex</taxon>
    </lineage>
</organism>
<gene>
    <name evidence="2" type="ORF">HETIRDRAFT_105815</name>
</gene>
<name>W4JRY7_HETIT</name>
<feature type="compositionally biased region" description="Low complexity" evidence="1">
    <location>
        <begin position="30"/>
        <end position="42"/>
    </location>
</feature>
<feature type="compositionally biased region" description="Low complexity" evidence="1">
    <location>
        <begin position="125"/>
        <end position="136"/>
    </location>
</feature>
<evidence type="ECO:0000313" key="2">
    <source>
        <dbReference type="EMBL" id="ETW76312.1"/>
    </source>
</evidence>
<feature type="region of interest" description="Disordered" evidence="1">
    <location>
        <begin position="30"/>
        <end position="156"/>
    </location>
</feature>
<evidence type="ECO:0000256" key="1">
    <source>
        <dbReference type="SAM" id="MobiDB-lite"/>
    </source>
</evidence>
<accession>W4JRY7</accession>
<sequence>MSVHIQESRVCPYPESVHIQIRAQVRIHNSSPFPSLSPALLVPRRDVKPRHARKKEHRLDARETPSPALPPTMQNPPQRPLRTRASTRSRAANCPRPSPTTPPTYPASRNQRPPQLTTPLPPSAPATSADTTPRPATRLEDKPKAGTGDGSAHGHA</sequence>
<feature type="compositionally biased region" description="Basic residues" evidence="1">
    <location>
        <begin position="47"/>
        <end position="56"/>
    </location>
</feature>
<dbReference type="AlphaFoldDB" id="W4JRY7"/>
<dbReference type="HOGENOM" id="CLU_1686832_0_0_1"/>
<reference evidence="2 3" key="1">
    <citation type="journal article" date="2012" name="New Phytol.">
        <title>Insight into trade-off between wood decay and parasitism from the genome of a fungal forest pathogen.</title>
        <authorList>
            <person name="Olson A."/>
            <person name="Aerts A."/>
            <person name="Asiegbu F."/>
            <person name="Belbahri L."/>
            <person name="Bouzid O."/>
            <person name="Broberg A."/>
            <person name="Canback B."/>
            <person name="Coutinho P.M."/>
            <person name="Cullen D."/>
            <person name="Dalman K."/>
            <person name="Deflorio G."/>
            <person name="van Diepen L.T."/>
            <person name="Dunand C."/>
            <person name="Duplessis S."/>
            <person name="Durling M."/>
            <person name="Gonthier P."/>
            <person name="Grimwood J."/>
            <person name="Fossdal C.G."/>
            <person name="Hansson D."/>
            <person name="Henrissat B."/>
            <person name="Hietala A."/>
            <person name="Himmelstrand K."/>
            <person name="Hoffmeister D."/>
            <person name="Hogberg N."/>
            <person name="James T.Y."/>
            <person name="Karlsson M."/>
            <person name="Kohler A."/>
            <person name="Kues U."/>
            <person name="Lee Y.H."/>
            <person name="Lin Y.C."/>
            <person name="Lind M."/>
            <person name="Lindquist E."/>
            <person name="Lombard V."/>
            <person name="Lucas S."/>
            <person name="Lunden K."/>
            <person name="Morin E."/>
            <person name="Murat C."/>
            <person name="Park J."/>
            <person name="Raffaello T."/>
            <person name="Rouze P."/>
            <person name="Salamov A."/>
            <person name="Schmutz J."/>
            <person name="Solheim H."/>
            <person name="Stahlberg J."/>
            <person name="Velez H."/>
            <person name="de Vries R.P."/>
            <person name="Wiebenga A."/>
            <person name="Woodward S."/>
            <person name="Yakovlev I."/>
            <person name="Garbelotto M."/>
            <person name="Martin F."/>
            <person name="Grigoriev I.V."/>
            <person name="Stenlid J."/>
        </authorList>
    </citation>
    <scope>NUCLEOTIDE SEQUENCE [LARGE SCALE GENOMIC DNA]</scope>
    <source>
        <strain evidence="2 3">TC 32-1</strain>
    </source>
</reference>
<dbReference type="GeneID" id="20666105"/>
<proteinExistence type="predicted"/>
<dbReference type="KEGG" id="hir:HETIRDRAFT_105815"/>
<dbReference type="RefSeq" id="XP_009551236.1">
    <property type="nucleotide sequence ID" value="XM_009552941.1"/>
</dbReference>
<dbReference type="EMBL" id="KI925464">
    <property type="protein sequence ID" value="ETW76312.1"/>
    <property type="molecule type" value="Genomic_DNA"/>
</dbReference>
<protein>
    <submittedName>
        <fullName evidence="2">Uncharacterized protein</fullName>
    </submittedName>
</protein>
<dbReference type="InParanoid" id="W4JRY7"/>
<feature type="compositionally biased region" description="Gly residues" evidence="1">
    <location>
        <begin position="147"/>
        <end position="156"/>
    </location>
</feature>
<feature type="compositionally biased region" description="Pro residues" evidence="1">
    <location>
        <begin position="96"/>
        <end position="105"/>
    </location>
</feature>
<keyword evidence="3" id="KW-1185">Reference proteome</keyword>
<dbReference type="Proteomes" id="UP000030671">
    <property type="component" value="Unassembled WGS sequence"/>
</dbReference>
<feature type="compositionally biased region" description="Pro residues" evidence="1">
    <location>
        <begin position="67"/>
        <end position="79"/>
    </location>
</feature>
<evidence type="ECO:0000313" key="3">
    <source>
        <dbReference type="Proteomes" id="UP000030671"/>
    </source>
</evidence>